<dbReference type="Proteomes" id="UP000051565">
    <property type="component" value="Unassembled WGS sequence"/>
</dbReference>
<evidence type="ECO:0000256" key="3">
    <source>
        <dbReference type="ARBA" id="ARBA00022692"/>
    </source>
</evidence>
<dbReference type="PANTHER" id="PTHR43427:SF6">
    <property type="entry name" value="CHLORIDE CHANNEL PROTEIN CLC-E"/>
    <property type="match status" value="1"/>
</dbReference>
<dbReference type="Pfam" id="PF00654">
    <property type="entry name" value="Voltage_CLC"/>
    <property type="match status" value="1"/>
</dbReference>
<dbReference type="GO" id="GO:0008324">
    <property type="term" value="F:monoatomic cation transmembrane transporter activity"/>
    <property type="evidence" value="ECO:0007669"/>
    <property type="project" value="InterPro"/>
</dbReference>
<dbReference type="OrthoDB" id="9812438at2"/>
<name>A0A0R2JUY0_9LACO</name>
<feature type="transmembrane region" description="Helical" evidence="10">
    <location>
        <begin position="232"/>
        <end position="251"/>
    </location>
</feature>
<feature type="transmembrane region" description="Helical" evidence="10">
    <location>
        <begin position="263"/>
        <end position="283"/>
    </location>
</feature>
<dbReference type="Gene3D" id="1.10.3080.10">
    <property type="entry name" value="Clc chloride channel"/>
    <property type="match status" value="1"/>
</dbReference>
<dbReference type="InterPro" id="IPR006037">
    <property type="entry name" value="RCK_C"/>
</dbReference>
<organism evidence="12 13">
    <name type="scientific">Fructilactobacillus lindneri DSM 20690 = JCM 11027</name>
    <dbReference type="NCBI Taxonomy" id="1122148"/>
    <lineage>
        <taxon>Bacteria</taxon>
        <taxon>Bacillati</taxon>
        <taxon>Bacillota</taxon>
        <taxon>Bacilli</taxon>
        <taxon>Lactobacillales</taxon>
        <taxon>Lactobacillaceae</taxon>
        <taxon>Fructilactobacillus</taxon>
    </lineage>
</organism>
<feature type="domain" description="RCK C-terminal" evidence="11">
    <location>
        <begin position="427"/>
        <end position="510"/>
    </location>
</feature>
<dbReference type="PATRIC" id="fig|1122148.6.peg.1134"/>
<keyword evidence="5" id="KW-0406">Ion transport</keyword>
<dbReference type="Gene3D" id="3.30.70.1450">
    <property type="entry name" value="Regulator of K+ conductance, C-terminal domain"/>
    <property type="match status" value="1"/>
</dbReference>
<dbReference type="SUPFAM" id="SSF116726">
    <property type="entry name" value="TrkA C-terminal domain-like"/>
    <property type="match status" value="1"/>
</dbReference>
<keyword evidence="6 10" id="KW-0472">Membrane</keyword>
<feature type="transmembrane region" description="Helical" evidence="10">
    <location>
        <begin position="155"/>
        <end position="178"/>
    </location>
</feature>
<dbReference type="PANTHER" id="PTHR43427">
    <property type="entry name" value="CHLORIDE CHANNEL PROTEIN CLC-E"/>
    <property type="match status" value="1"/>
</dbReference>
<proteinExistence type="predicted"/>
<accession>A0A0R2JUY0</accession>
<dbReference type="InterPro" id="IPR036721">
    <property type="entry name" value="RCK_C_sf"/>
</dbReference>
<dbReference type="InterPro" id="IPR014743">
    <property type="entry name" value="Cl-channel_core"/>
</dbReference>
<dbReference type="AlphaFoldDB" id="A0A0R2JUY0"/>
<evidence type="ECO:0000256" key="1">
    <source>
        <dbReference type="ARBA" id="ARBA00004141"/>
    </source>
</evidence>
<evidence type="ECO:0000256" key="4">
    <source>
        <dbReference type="ARBA" id="ARBA00022989"/>
    </source>
</evidence>
<dbReference type="RefSeq" id="WP_054646039.1">
    <property type="nucleotide sequence ID" value="NZ_FUXS01000002.1"/>
</dbReference>
<dbReference type="GO" id="GO:0034707">
    <property type="term" value="C:chloride channel complex"/>
    <property type="evidence" value="ECO:0007669"/>
    <property type="project" value="UniProtKB-KW"/>
</dbReference>
<dbReference type="GeneID" id="61249769"/>
<gene>
    <name evidence="12" type="ORF">IV52_GL001108</name>
</gene>
<evidence type="ECO:0000256" key="2">
    <source>
        <dbReference type="ARBA" id="ARBA00022448"/>
    </source>
</evidence>
<comment type="caution">
    <text evidence="12">The sequence shown here is derived from an EMBL/GenBank/DDBJ whole genome shotgun (WGS) entry which is preliminary data.</text>
</comment>
<dbReference type="SUPFAM" id="SSF81340">
    <property type="entry name" value="Clc chloride channel"/>
    <property type="match status" value="1"/>
</dbReference>
<evidence type="ECO:0000256" key="5">
    <source>
        <dbReference type="ARBA" id="ARBA00023065"/>
    </source>
</evidence>
<feature type="transmembrane region" description="Helical" evidence="10">
    <location>
        <begin position="12"/>
        <end position="39"/>
    </location>
</feature>
<keyword evidence="3 10" id="KW-0812">Transmembrane</keyword>
<keyword evidence="4 10" id="KW-1133">Transmembrane helix</keyword>
<dbReference type="CDD" id="cd01031">
    <property type="entry name" value="EriC"/>
    <property type="match status" value="1"/>
</dbReference>
<evidence type="ECO:0000256" key="8">
    <source>
        <dbReference type="ARBA" id="ARBA00023214"/>
    </source>
</evidence>
<evidence type="ECO:0000313" key="12">
    <source>
        <dbReference type="EMBL" id="KRN78828.1"/>
    </source>
</evidence>
<sequence>MKIVSKKLPFDFTNLKFVGISAIIGTLTGIVISAFRILIENGIQYSLNAYQAVWHNINVLWIIIPVFILIAIVVGLLMKGNPSIRGSGIPQVEAQLAGNLEMNWFSVLWRKFIAGVLTDGTGVYMGREGPSIQLGGAVGQGVAYGLNMYGSKRRLLIATGAAAGLSATFSAPLAGTFFVMEGIYRNFQPLIWLSSLTGAITANFVSINVFGLQPVLPIFYSHDLQPSSYWQLIPFGIILGVLGYVYNAGLLDLPLWFAKIKFIPWYFMCIIPIILVIPIGIFFPDTIGGGSKIIMLASTKSFPLQMLILFLILRMVFGLISYGAGIPGGFFMPILAVGALIGAVYGDVSTKLGLVNNGLLNNFLIFGMAGYFTAVSKAPFTSMILITELVGNTHNFMSLAIVVLVSYLVADSLGSQPIYQALAERLTKVKRYLDSREATDLVKVPVFEFSPIAHEFVKDVDWPGHSLLITIKRGNLTIIPQPTTKIHPGDILIVLVHKNNFGYIYQQLKDLTTHE</sequence>
<keyword evidence="7" id="KW-0869">Chloride channel</keyword>
<evidence type="ECO:0000256" key="10">
    <source>
        <dbReference type="SAM" id="Phobius"/>
    </source>
</evidence>
<feature type="transmembrane region" description="Helical" evidence="10">
    <location>
        <begin position="360"/>
        <end position="380"/>
    </location>
</feature>
<keyword evidence="2" id="KW-0813">Transport</keyword>
<evidence type="ECO:0000259" key="11">
    <source>
        <dbReference type="PROSITE" id="PS51202"/>
    </source>
</evidence>
<evidence type="ECO:0000256" key="7">
    <source>
        <dbReference type="ARBA" id="ARBA00023173"/>
    </source>
</evidence>
<reference evidence="12 13" key="1">
    <citation type="journal article" date="2015" name="Genome Announc.">
        <title>Expanding the biotechnology potential of lactobacilli through comparative genomics of 213 strains and associated genera.</title>
        <authorList>
            <person name="Sun Z."/>
            <person name="Harris H.M."/>
            <person name="McCann A."/>
            <person name="Guo C."/>
            <person name="Argimon S."/>
            <person name="Zhang W."/>
            <person name="Yang X."/>
            <person name="Jeffery I.B."/>
            <person name="Cooney J.C."/>
            <person name="Kagawa T.F."/>
            <person name="Liu W."/>
            <person name="Song Y."/>
            <person name="Salvetti E."/>
            <person name="Wrobel A."/>
            <person name="Rasinkangas P."/>
            <person name="Parkhill J."/>
            <person name="Rea M.C."/>
            <person name="O'Sullivan O."/>
            <person name="Ritari J."/>
            <person name="Douillard F.P."/>
            <person name="Paul Ross R."/>
            <person name="Yang R."/>
            <person name="Briner A.E."/>
            <person name="Felis G.E."/>
            <person name="de Vos W.M."/>
            <person name="Barrangou R."/>
            <person name="Klaenhammer T.R."/>
            <person name="Caufield P.W."/>
            <person name="Cui Y."/>
            <person name="Zhang H."/>
            <person name="O'Toole P.W."/>
        </authorList>
    </citation>
    <scope>NUCLEOTIDE SEQUENCE [LARGE SCALE GENOMIC DNA]</scope>
    <source>
        <strain evidence="12 13">DSM 20690</strain>
    </source>
</reference>
<feature type="transmembrane region" description="Helical" evidence="10">
    <location>
        <begin position="190"/>
        <end position="211"/>
    </location>
</feature>
<evidence type="ECO:0000256" key="6">
    <source>
        <dbReference type="ARBA" id="ARBA00023136"/>
    </source>
</evidence>
<dbReference type="EMBL" id="JQBT01000033">
    <property type="protein sequence ID" value="KRN78828.1"/>
    <property type="molecule type" value="Genomic_DNA"/>
</dbReference>
<dbReference type="PRINTS" id="PR00762">
    <property type="entry name" value="CLCHANNEL"/>
</dbReference>
<dbReference type="PROSITE" id="PS51202">
    <property type="entry name" value="RCK_C"/>
    <property type="match status" value="1"/>
</dbReference>
<feature type="transmembrane region" description="Helical" evidence="10">
    <location>
        <begin position="330"/>
        <end position="348"/>
    </location>
</feature>
<evidence type="ECO:0000256" key="9">
    <source>
        <dbReference type="ARBA" id="ARBA00023303"/>
    </source>
</evidence>
<dbReference type="Pfam" id="PF02080">
    <property type="entry name" value="TrkA_C"/>
    <property type="match status" value="1"/>
</dbReference>
<dbReference type="GO" id="GO:0005254">
    <property type="term" value="F:chloride channel activity"/>
    <property type="evidence" value="ECO:0007669"/>
    <property type="project" value="UniProtKB-KW"/>
</dbReference>
<keyword evidence="9" id="KW-0407">Ion channel</keyword>
<evidence type="ECO:0000313" key="13">
    <source>
        <dbReference type="Proteomes" id="UP000051565"/>
    </source>
</evidence>
<dbReference type="GO" id="GO:0006813">
    <property type="term" value="P:potassium ion transport"/>
    <property type="evidence" value="ECO:0007669"/>
    <property type="project" value="InterPro"/>
</dbReference>
<dbReference type="STRING" id="53444.AYR59_02625"/>
<keyword evidence="8" id="KW-0868">Chloride</keyword>
<feature type="transmembrane region" description="Helical" evidence="10">
    <location>
        <begin position="59"/>
        <end position="78"/>
    </location>
</feature>
<keyword evidence="13" id="KW-1185">Reference proteome</keyword>
<dbReference type="InterPro" id="IPR001807">
    <property type="entry name" value="ClC"/>
</dbReference>
<protein>
    <recommendedName>
        <fullName evidence="11">RCK C-terminal domain-containing protein</fullName>
    </recommendedName>
</protein>
<comment type="subcellular location">
    <subcellularLocation>
        <location evidence="1">Membrane</location>
        <topology evidence="1">Multi-pass membrane protein</topology>
    </subcellularLocation>
</comment>
<dbReference type="InterPro" id="IPR050368">
    <property type="entry name" value="ClC-type_chloride_channel"/>
</dbReference>